<evidence type="ECO:0000313" key="5">
    <source>
        <dbReference type="Proteomes" id="UP001190700"/>
    </source>
</evidence>
<dbReference type="PROSITE" id="PS00108">
    <property type="entry name" value="PROTEIN_KINASE_ST"/>
    <property type="match status" value="1"/>
</dbReference>
<accession>A0AAE0FX60</accession>
<evidence type="ECO:0000313" key="4">
    <source>
        <dbReference type="EMBL" id="KAK3267504.1"/>
    </source>
</evidence>
<dbReference type="GO" id="GO:0005524">
    <property type="term" value="F:ATP binding"/>
    <property type="evidence" value="ECO:0007669"/>
    <property type="project" value="InterPro"/>
</dbReference>
<evidence type="ECO:0000256" key="1">
    <source>
        <dbReference type="ARBA" id="ARBA00005926"/>
    </source>
</evidence>
<comment type="caution">
    <text evidence="4">The sequence shown here is derived from an EMBL/GenBank/DDBJ whole genome shotgun (WGS) entry which is preliminary data.</text>
</comment>
<dbReference type="SUPFAM" id="SSF56112">
    <property type="entry name" value="Protein kinase-like (PK-like)"/>
    <property type="match status" value="1"/>
</dbReference>
<dbReference type="InterPro" id="IPR008271">
    <property type="entry name" value="Ser/Thr_kinase_AS"/>
</dbReference>
<proteinExistence type="inferred from homology"/>
<name>A0AAE0FX60_9CHLO</name>
<dbReference type="EC" id="2.7.11.1" evidence="2"/>
<dbReference type="Proteomes" id="UP001190700">
    <property type="component" value="Unassembled WGS sequence"/>
</dbReference>
<evidence type="ECO:0000259" key="3">
    <source>
        <dbReference type="PROSITE" id="PS50011"/>
    </source>
</evidence>
<dbReference type="Pfam" id="PF00069">
    <property type="entry name" value="Pkinase"/>
    <property type="match status" value="1"/>
</dbReference>
<gene>
    <name evidence="4" type="ORF">CYMTET_23944</name>
</gene>
<dbReference type="InterPro" id="IPR000719">
    <property type="entry name" value="Prot_kinase_dom"/>
</dbReference>
<dbReference type="InterPro" id="IPR050235">
    <property type="entry name" value="CK1_Ser-Thr_kinase"/>
</dbReference>
<dbReference type="Gene3D" id="1.10.510.10">
    <property type="entry name" value="Transferase(Phosphotransferase) domain 1"/>
    <property type="match status" value="1"/>
</dbReference>
<comment type="similarity">
    <text evidence="1">Belongs to the protein kinase superfamily. CK1 Ser/Thr protein kinase family. Casein kinase I subfamily.</text>
</comment>
<dbReference type="SMART" id="SM00220">
    <property type="entry name" value="S_TKc"/>
    <property type="match status" value="1"/>
</dbReference>
<protein>
    <recommendedName>
        <fullName evidence="2">non-specific serine/threonine protein kinase</fullName>
        <ecNumber evidence="2">2.7.11.1</ecNumber>
    </recommendedName>
</protein>
<organism evidence="4 5">
    <name type="scientific">Cymbomonas tetramitiformis</name>
    <dbReference type="NCBI Taxonomy" id="36881"/>
    <lineage>
        <taxon>Eukaryota</taxon>
        <taxon>Viridiplantae</taxon>
        <taxon>Chlorophyta</taxon>
        <taxon>Pyramimonadophyceae</taxon>
        <taxon>Pyramimonadales</taxon>
        <taxon>Pyramimonadaceae</taxon>
        <taxon>Cymbomonas</taxon>
    </lineage>
</organism>
<dbReference type="EMBL" id="LGRX02012366">
    <property type="protein sequence ID" value="KAK3267504.1"/>
    <property type="molecule type" value="Genomic_DNA"/>
</dbReference>
<dbReference type="PROSITE" id="PS50011">
    <property type="entry name" value="PROTEIN_KINASE_DOM"/>
    <property type="match status" value="1"/>
</dbReference>
<dbReference type="PANTHER" id="PTHR11909">
    <property type="entry name" value="CASEIN KINASE-RELATED"/>
    <property type="match status" value="1"/>
</dbReference>
<sequence length="314" mass="35288">MRPRRFITEEGGHGSIYLATPIGSFSGVPENTPYLVKAEARKGNAQSLASEIEVWNLLTKLSNKRLQPRRCKDGSVTPFFPDYYGGKFETGVNFMIMERMGCTFSDEIKRCGDILPFEKICPWMLQILDTLQYSHEQGYTHGDLKPANFVFGHTKRADSLHLIDFGVAYKYRMGNPLTGKHNVYAAKKNHFTGTLEYASISAHEGARPSRRDDLESLAYVMLRACCGGLPWIGAALQGVKEKEKNSRVRAEKQKALDDIDAAVMNALGQPVPLPVRTFLQHVRSMTYEETPDYDYLRKVLKGAALLTYAGIFHP</sequence>
<reference evidence="4 5" key="1">
    <citation type="journal article" date="2015" name="Genome Biol. Evol.">
        <title>Comparative Genomics of a Bacterivorous Green Alga Reveals Evolutionary Causalities and Consequences of Phago-Mixotrophic Mode of Nutrition.</title>
        <authorList>
            <person name="Burns J.A."/>
            <person name="Paasch A."/>
            <person name="Narechania A."/>
            <person name="Kim E."/>
        </authorList>
    </citation>
    <scope>NUCLEOTIDE SEQUENCE [LARGE SCALE GENOMIC DNA]</scope>
    <source>
        <strain evidence="4 5">PLY_AMNH</strain>
    </source>
</reference>
<dbReference type="GO" id="GO:0004674">
    <property type="term" value="F:protein serine/threonine kinase activity"/>
    <property type="evidence" value="ECO:0007669"/>
    <property type="project" value="UniProtKB-EC"/>
</dbReference>
<keyword evidence="5" id="KW-1185">Reference proteome</keyword>
<feature type="domain" description="Protein kinase" evidence="3">
    <location>
        <begin position="2"/>
        <end position="314"/>
    </location>
</feature>
<evidence type="ECO:0000256" key="2">
    <source>
        <dbReference type="ARBA" id="ARBA00012513"/>
    </source>
</evidence>
<dbReference type="AlphaFoldDB" id="A0AAE0FX60"/>
<dbReference type="InterPro" id="IPR011009">
    <property type="entry name" value="Kinase-like_dom_sf"/>
</dbReference>